<dbReference type="Proteomes" id="UP000029223">
    <property type="component" value="Unassembled WGS sequence"/>
</dbReference>
<reference evidence="3" key="1">
    <citation type="submission" date="2014-09" db="EMBL/GenBank/DDBJ databases">
        <title>Vibrio variabilis JCM 19239. (C206) whole genome shotgun sequence.</title>
        <authorList>
            <person name="Sawabe T."/>
            <person name="Meirelles P."/>
            <person name="Nakanishi M."/>
            <person name="Sayaka M."/>
            <person name="Hattori M."/>
            <person name="Ohkuma M."/>
        </authorList>
    </citation>
    <scope>NUCLEOTIDE SEQUENCE [LARGE SCALE GENOMIC DNA]</scope>
    <source>
        <strain evidence="3">JCM 19239</strain>
    </source>
</reference>
<dbReference type="InterPro" id="IPR036429">
    <property type="entry name" value="SpoA-like_sf"/>
</dbReference>
<comment type="caution">
    <text evidence="2">The sequence shown here is derived from an EMBL/GenBank/DDBJ whole genome shotgun (WGS) entry which is preliminary data.</text>
</comment>
<dbReference type="SUPFAM" id="SSF101801">
    <property type="entry name" value="Surface presentation of antigens (SPOA)"/>
    <property type="match status" value="1"/>
</dbReference>
<gene>
    <name evidence="2" type="ORF">JCM19239_2449</name>
</gene>
<organism evidence="2 3">
    <name type="scientific">Vibrio variabilis</name>
    <dbReference type="NCBI Taxonomy" id="990271"/>
    <lineage>
        <taxon>Bacteria</taxon>
        <taxon>Pseudomonadati</taxon>
        <taxon>Pseudomonadota</taxon>
        <taxon>Gammaproteobacteria</taxon>
        <taxon>Vibrionales</taxon>
        <taxon>Vibrionaceae</taxon>
        <taxon>Vibrio</taxon>
    </lineage>
</organism>
<dbReference type="InterPro" id="IPR001543">
    <property type="entry name" value="FliN-like_C"/>
</dbReference>
<name>A0ABQ0JFG3_9VIBR</name>
<evidence type="ECO:0000313" key="3">
    <source>
        <dbReference type="Proteomes" id="UP000029223"/>
    </source>
</evidence>
<evidence type="ECO:0000313" key="2">
    <source>
        <dbReference type="EMBL" id="GAL27487.1"/>
    </source>
</evidence>
<keyword evidence="3" id="KW-1185">Reference proteome</keyword>
<protein>
    <recommendedName>
        <fullName evidence="1">Flagellar motor switch protein FliN-like C-terminal domain-containing protein</fullName>
    </recommendedName>
</protein>
<accession>A0ABQ0JFG3</accession>
<dbReference type="Pfam" id="PF01052">
    <property type="entry name" value="FliMN_C"/>
    <property type="match status" value="1"/>
</dbReference>
<proteinExistence type="predicted"/>
<evidence type="ECO:0000259" key="1">
    <source>
        <dbReference type="Pfam" id="PF01052"/>
    </source>
</evidence>
<dbReference type="EMBL" id="BBMS01000030">
    <property type="protein sequence ID" value="GAL27487.1"/>
    <property type="molecule type" value="Genomic_DNA"/>
</dbReference>
<feature type="domain" description="Flagellar motor switch protein FliN-like C-terminal" evidence="1">
    <location>
        <begin position="194"/>
        <end position="240"/>
    </location>
</feature>
<sequence>MERILLTEFGNPNVKMRKFLLKHTSHFSNEVIDLFKFNFAGRHTKVTFSQASDYPENSVKSVLNIEEFGNIFFYIEPQNLDVLLHRHLSSDTQEEAKHLASSASELTQTHLRLFQKFSMALANTMTADAKHYLIDNTDHEPSNVGVRITFQFDHKELSIVILIDDRYVKKLREMLGNNETFDRDEILDTLRYQPVEMGCVLLHGQCTLHELSKLVPGDVLPLTLCKNLTVKVNGHPTFLANCKRLIQNWE</sequence>